<protein>
    <submittedName>
        <fullName evidence="2">Uncharacterized protein</fullName>
    </submittedName>
</protein>
<organism evidence="2 3">
    <name type="scientific">Xanthomonas bromi</name>
    <dbReference type="NCBI Taxonomy" id="56449"/>
    <lineage>
        <taxon>Bacteria</taxon>
        <taxon>Pseudomonadati</taxon>
        <taxon>Pseudomonadota</taxon>
        <taxon>Gammaproteobacteria</taxon>
        <taxon>Lysobacterales</taxon>
        <taxon>Lysobacteraceae</taxon>
        <taxon>Xanthomonas</taxon>
    </lineage>
</organism>
<accession>A0A1C3NSC9</accession>
<feature type="compositionally biased region" description="Basic residues" evidence="1">
    <location>
        <begin position="13"/>
        <end position="23"/>
    </location>
</feature>
<evidence type="ECO:0000313" key="2">
    <source>
        <dbReference type="EMBL" id="SBV53244.1"/>
    </source>
</evidence>
<evidence type="ECO:0000313" key="3">
    <source>
        <dbReference type="Proteomes" id="UP000092503"/>
    </source>
</evidence>
<evidence type="ECO:0000256" key="1">
    <source>
        <dbReference type="SAM" id="MobiDB-lite"/>
    </source>
</evidence>
<gene>
    <name evidence="2" type="ORF">XBLMG947_4056</name>
</gene>
<name>A0A1C3NSC9_9XANT</name>
<dbReference type="Proteomes" id="UP000092503">
    <property type="component" value="Unassembled WGS sequence"/>
</dbReference>
<sequence length="61" mass="6718">MQLTFGDAEGLGKRKQRLQLRPARTRAQRAPCHFLPQSLNCDARSVGASGAVLMPWALRIA</sequence>
<reference evidence="2 3" key="1">
    <citation type="submission" date="2016-06" db="EMBL/GenBank/DDBJ databases">
        <authorList>
            <person name="Kjaerup R.B."/>
            <person name="Dalgaard T.S."/>
            <person name="Juul-Madsen H.R."/>
        </authorList>
    </citation>
    <scope>NUCLEOTIDE SEQUENCE [LARGE SCALE GENOMIC DNA]</scope>
    <source>
        <strain evidence="2">LMG947</strain>
    </source>
</reference>
<feature type="region of interest" description="Disordered" evidence="1">
    <location>
        <begin position="1"/>
        <end position="23"/>
    </location>
</feature>
<proteinExistence type="predicted"/>
<dbReference type="EMBL" id="FLTX01000094">
    <property type="protein sequence ID" value="SBV53244.1"/>
    <property type="molecule type" value="Genomic_DNA"/>
</dbReference>
<dbReference type="AlphaFoldDB" id="A0A1C3NSC9"/>